<comment type="caution">
    <text evidence="1">The sequence shown here is derived from an EMBL/GenBank/DDBJ whole genome shotgun (WGS) entry which is preliminary data.</text>
</comment>
<evidence type="ECO:0000313" key="2">
    <source>
        <dbReference type="Proteomes" id="UP001183629"/>
    </source>
</evidence>
<reference evidence="1 2" key="1">
    <citation type="submission" date="2023-07" db="EMBL/GenBank/DDBJ databases">
        <title>Sequencing the genomes of 1000 actinobacteria strains.</title>
        <authorList>
            <person name="Klenk H.-P."/>
        </authorList>
    </citation>
    <scope>NUCLEOTIDE SEQUENCE [LARGE SCALE GENOMIC DNA]</scope>
    <source>
        <strain evidence="1 2">DSM 44711</strain>
    </source>
</reference>
<keyword evidence="2" id="KW-1185">Reference proteome</keyword>
<evidence type="ECO:0000313" key="1">
    <source>
        <dbReference type="EMBL" id="MDR7325297.1"/>
    </source>
</evidence>
<protein>
    <submittedName>
        <fullName evidence="1">Uncharacterized protein</fullName>
    </submittedName>
</protein>
<sequence>MQETARLAGFLAAHGIWSVSAGDKLVPLMGYEQADGDRAMARFADDDPGISALNGQEALESNGFAATRAALVVEGFIHLAATPRTDALIVRAVSYFPERSAMAVAVPYRPHTDRDGFAVHRPRFLGFDNVEREEFLKLADAFHEGVNSHEEASEVWNAALVESP</sequence>
<dbReference type="RefSeq" id="WP_310419903.1">
    <property type="nucleotide sequence ID" value="NZ_JAVDYC010000001.1"/>
</dbReference>
<name>A0AAE3ZSY5_9ACTN</name>
<gene>
    <name evidence="1" type="ORF">J2S44_005547</name>
</gene>
<dbReference type="AlphaFoldDB" id="A0AAE3ZSY5"/>
<dbReference type="Proteomes" id="UP001183629">
    <property type="component" value="Unassembled WGS sequence"/>
</dbReference>
<proteinExistence type="predicted"/>
<organism evidence="1 2">
    <name type="scientific">Catenuloplanes niger</name>
    <dbReference type="NCBI Taxonomy" id="587534"/>
    <lineage>
        <taxon>Bacteria</taxon>
        <taxon>Bacillati</taxon>
        <taxon>Actinomycetota</taxon>
        <taxon>Actinomycetes</taxon>
        <taxon>Micromonosporales</taxon>
        <taxon>Micromonosporaceae</taxon>
        <taxon>Catenuloplanes</taxon>
    </lineage>
</organism>
<dbReference type="EMBL" id="JAVDYC010000001">
    <property type="protein sequence ID" value="MDR7325297.1"/>
    <property type="molecule type" value="Genomic_DNA"/>
</dbReference>
<accession>A0AAE3ZSY5</accession>